<protein>
    <submittedName>
        <fullName evidence="4">4'-phosphopantetheinyl transferase</fullName>
    </submittedName>
</protein>
<name>A0ABR5HKT9_9BURK</name>
<comment type="caution">
    <text evidence="4">The sequence shown here is derived from an EMBL/GenBank/DDBJ whole genome shotgun (WGS) entry which is preliminary data.</text>
</comment>
<feature type="domain" description="4'-phosphopantetheinyl transferase" evidence="3">
    <location>
        <begin position="116"/>
        <end position="177"/>
    </location>
</feature>
<accession>A0ABR5HKT9</accession>
<proteinExistence type="inferred from homology"/>
<evidence type="ECO:0000256" key="1">
    <source>
        <dbReference type="ARBA" id="ARBA00010990"/>
    </source>
</evidence>
<keyword evidence="2 4" id="KW-0808">Transferase</keyword>
<evidence type="ECO:0000256" key="2">
    <source>
        <dbReference type="ARBA" id="ARBA00022679"/>
    </source>
</evidence>
<keyword evidence="5" id="KW-1185">Reference proteome</keyword>
<gene>
    <name evidence="4" type="ORF">BPMI_05082c</name>
</gene>
<dbReference type="GO" id="GO:0016740">
    <property type="term" value="F:transferase activity"/>
    <property type="evidence" value="ECO:0007669"/>
    <property type="project" value="UniProtKB-KW"/>
</dbReference>
<dbReference type="Pfam" id="PF01648">
    <property type="entry name" value="ACPS"/>
    <property type="match status" value="1"/>
</dbReference>
<dbReference type="InterPro" id="IPR008278">
    <property type="entry name" value="4-PPantetheinyl_Trfase_dom"/>
</dbReference>
<comment type="similarity">
    <text evidence="1">Belongs to the P-Pant transferase superfamily. Gsp/Sfp/HetI/AcpT family.</text>
</comment>
<evidence type="ECO:0000313" key="5">
    <source>
        <dbReference type="Proteomes" id="UP000242951"/>
    </source>
</evidence>
<dbReference type="PANTHER" id="PTHR12215">
    <property type="entry name" value="PHOSPHOPANTETHEINE TRANSFERASE"/>
    <property type="match status" value="1"/>
</dbReference>
<dbReference type="SUPFAM" id="SSF56214">
    <property type="entry name" value="4'-phosphopantetheinyl transferase"/>
    <property type="match status" value="1"/>
</dbReference>
<evidence type="ECO:0000313" key="4">
    <source>
        <dbReference type="EMBL" id="KMQ80001.1"/>
    </source>
</evidence>
<dbReference type="InterPro" id="IPR050559">
    <property type="entry name" value="P-Pant_transferase_sf"/>
</dbReference>
<reference evidence="4 5" key="1">
    <citation type="submission" date="2015-06" db="EMBL/GenBank/DDBJ databases">
        <title>Comparative genomics of Burkholderia leaf nodule symbionts.</title>
        <authorList>
            <person name="Carlier A."/>
            <person name="Eberl L."/>
            <person name="Pinto-Carbo M."/>
        </authorList>
    </citation>
    <scope>NUCLEOTIDE SEQUENCE [LARGE SCALE GENOMIC DNA]</scope>
    <source>
        <strain evidence="4 5">UZHbot3</strain>
    </source>
</reference>
<organism evidence="4 5">
    <name type="scientific">Candidatus Burkholderia pumila</name>
    <dbReference type="NCBI Taxonomy" id="1090375"/>
    <lineage>
        <taxon>Bacteria</taxon>
        <taxon>Pseudomonadati</taxon>
        <taxon>Pseudomonadota</taxon>
        <taxon>Betaproteobacteria</taxon>
        <taxon>Burkholderiales</taxon>
        <taxon>Burkholderiaceae</taxon>
        <taxon>Burkholderia</taxon>
    </lineage>
</organism>
<dbReference type="PANTHER" id="PTHR12215:SF10">
    <property type="entry name" value="L-AMINOADIPATE-SEMIALDEHYDE DEHYDROGENASE-PHOSPHOPANTETHEINYL TRANSFERASE"/>
    <property type="match status" value="1"/>
</dbReference>
<dbReference type="Gene3D" id="3.90.470.20">
    <property type="entry name" value="4'-phosphopantetheinyl transferase domain"/>
    <property type="match status" value="2"/>
</dbReference>
<dbReference type="Proteomes" id="UP000242951">
    <property type="component" value="Unassembled WGS sequence"/>
</dbReference>
<dbReference type="EMBL" id="LELG01000197">
    <property type="protein sequence ID" value="KMQ80001.1"/>
    <property type="molecule type" value="Genomic_DNA"/>
</dbReference>
<sequence length="180" mass="19253">MQLLSLSLPFDAPEDVRVWLIEIALAASLEAADAGVLNDSELARPPFSSQCGCRAFCDGSSGFAPDIRYGTWMKMKTRQVLSSSGRPALAATRNAPDFNVSHSGVYGAIAVSTQGSVGIDIEEARSSLDWRKLGSTVFADADRRAIDALPDSAQHTTFFDCWTAKEAVLKAHGTGMSRVP</sequence>
<evidence type="ECO:0000259" key="3">
    <source>
        <dbReference type="Pfam" id="PF01648"/>
    </source>
</evidence>
<dbReference type="InterPro" id="IPR037143">
    <property type="entry name" value="4-PPantetheinyl_Trfase_dom_sf"/>
</dbReference>